<comment type="caution">
    <text evidence="2">The sequence shown here is derived from an EMBL/GenBank/DDBJ whole genome shotgun (WGS) entry which is preliminary data.</text>
</comment>
<dbReference type="EMBL" id="CAKLBY020000074">
    <property type="protein sequence ID" value="CAK7924429.1"/>
    <property type="molecule type" value="Genomic_DNA"/>
</dbReference>
<feature type="compositionally biased region" description="Basic and acidic residues" evidence="1">
    <location>
        <begin position="18"/>
        <end position="28"/>
    </location>
</feature>
<accession>A0AAV1TPV7</accession>
<evidence type="ECO:0000313" key="2">
    <source>
        <dbReference type="EMBL" id="CAK7924429.1"/>
    </source>
</evidence>
<organism evidence="2 3">
    <name type="scientific">Peronospora matthiolae</name>
    <dbReference type="NCBI Taxonomy" id="2874970"/>
    <lineage>
        <taxon>Eukaryota</taxon>
        <taxon>Sar</taxon>
        <taxon>Stramenopiles</taxon>
        <taxon>Oomycota</taxon>
        <taxon>Peronosporomycetes</taxon>
        <taxon>Peronosporales</taxon>
        <taxon>Peronosporaceae</taxon>
        <taxon>Peronospora</taxon>
    </lineage>
</organism>
<gene>
    <name evidence="2" type="ORF">PM001_LOCUS9579</name>
</gene>
<reference evidence="2" key="1">
    <citation type="submission" date="2024-01" db="EMBL/GenBank/DDBJ databases">
        <authorList>
            <person name="Webb A."/>
        </authorList>
    </citation>
    <scope>NUCLEOTIDE SEQUENCE</scope>
    <source>
        <strain evidence="2">Pm1</strain>
    </source>
</reference>
<evidence type="ECO:0000313" key="3">
    <source>
        <dbReference type="Proteomes" id="UP001162060"/>
    </source>
</evidence>
<dbReference type="Proteomes" id="UP001162060">
    <property type="component" value="Unassembled WGS sequence"/>
</dbReference>
<name>A0AAV1TPV7_9STRA</name>
<protein>
    <submittedName>
        <fullName evidence="2">Uncharacterized protein</fullName>
    </submittedName>
</protein>
<dbReference type="AlphaFoldDB" id="A0AAV1TPV7"/>
<sequence>MSHPSSLYLDLLARRAPEPIGSRPDRLTRRSPFKELLAPPIHQVTD</sequence>
<evidence type="ECO:0000256" key="1">
    <source>
        <dbReference type="SAM" id="MobiDB-lite"/>
    </source>
</evidence>
<feature type="region of interest" description="Disordered" evidence="1">
    <location>
        <begin position="18"/>
        <end position="46"/>
    </location>
</feature>
<proteinExistence type="predicted"/>